<evidence type="ECO:0000313" key="3">
    <source>
        <dbReference type="Proteomes" id="UP000019275"/>
    </source>
</evidence>
<evidence type="ECO:0000256" key="1">
    <source>
        <dbReference type="SAM" id="Phobius"/>
    </source>
</evidence>
<organism evidence="2 3">
    <name type="scientific">Cellulophaga geojensis KL-A</name>
    <dbReference type="NCBI Taxonomy" id="1328323"/>
    <lineage>
        <taxon>Bacteria</taxon>
        <taxon>Pseudomonadati</taxon>
        <taxon>Bacteroidota</taxon>
        <taxon>Flavobacteriia</taxon>
        <taxon>Flavobacteriales</taxon>
        <taxon>Flavobacteriaceae</taxon>
        <taxon>Cellulophaga</taxon>
    </lineage>
</organism>
<dbReference type="InterPro" id="IPR010994">
    <property type="entry name" value="RuvA_2-like"/>
</dbReference>
<accession>A0ABN0RLJ7</accession>
<keyword evidence="1" id="KW-0472">Membrane</keyword>
<comment type="caution">
    <text evidence="2">The sequence shown here is derived from an EMBL/GenBank/DDBJ whole genome shotgun (WGS) entry which is preliminary data.</text>
</comment>
<evidence type="ECO:0000313" key="2">
    <source>
        <dbReference type="EMBL" id="EWH12801.1"/>
    </source>
</evidence>
<dbReference type="PANTHER" id="PTHR21180">
    <property type="entry name" value="ENDONUCLEASE/EXONUCLEASE/PHOSPHATASE FAMILY DOMAIN-CONTAINING PROTEIN 1"/>
    <property type="match status" value="1"/>
</dbReference>
<dbReference type="PANTHER" id="PTHR21180:SF32">
    <property type="entry name" value="ENDONUCLEASE_EXONUCLEASE_PHOSPHATASE FAMILY DOMAIN-CONTAINING PROTEIN 1"/>
    <property type="match status" value="1"/>
</dbReference>
<dbReference type="Gene3D" id="1.10.150.280">
    <property type="entry name" value="AF1531-like domain"/>
    <property type="match status" value="2"/>
</dbReference>
<gene>
    <name evidence="2" type="ORF">KLA_12494</name>
</gene>
<reference evidence="2 3" key="1">
    <citation type="journal article" date="2014" name="Genome Announc.">
        <title>Draft Genome Sequence of the Carrageenan-Degrading Bacterium Cellulophaga sp. Strain KL-A, Isolated from Decaying Marine Algae.</title>
        <authorList>
            <person name="Shan D."/>
            <person name="Ying J."/>
            <person name="Li X."/>
            <person name="Gao Z."/>
            <person name="Wei G."/>
            <person name="Shao Z."/>
        </authorList>
    </citation>
    <scope>NUCLEOTIDE SEQUENCE [LARGE SCALE GENOMIC DNA]</scope>
    <source>
        <strain evidence="2 3">KL-A</strain>
    </source>
</reference>
<dbReference type="RefSeq" id="WP_034646239.1">
    <property type="nucleotide sequence ID" value="NZ_ARZX01000017.1"/>
</dbReference>
<feature type="transmembrane region" description="Helical" evidence="1">
    <location>
        <begin position="16"/>
        <end position="35"/>
    </location>
</feature>
<dbReference type="Proteomes" id="UP000019275">
    <property type="component" value="Unassembled WGS sequence"/>
</dbReference>
<evidence type="ECO:0008006" key="4">
    <source>
        <dbReference type="Google" id="ProtNLM"/>
    </source>
</evidence>
<proteinExistence type="predicted"/>
<dbReference type="Pfam" id="PF12836">
    <property type="entry name" value="HHH_3"/>
    <property type="match status" value="2"/>
</dbReference>
<dbReference type="SUPFAM" id="SSF47781">
    <property type="entry name" value="RuvA domain 2-like"/>
    <property type="match status" value="3"/>
</dbReference>
<name>A0ABN0RLJ7_9FLAO</name>
<keyword evidence="3" id="KW-1185">Reference proteome</keyword>
<keyword evidence="1" id="KW-1133">Transmembrane helix</keyword>
<dbReference type="EMBL" id="ARZX01000017">
    <property type="protein sequence ID" value="EWH12801.1"/>
    <property type="molecule type" value="Genomic_DNA"/>
</dbReference>
<protein>
    <recommendedName>
        <fullName evidence="4">Helix-hairpin-helix domain-containing protein</fullName>
    </recommendedName>
</protein>
<sequence length="291" mass="33592">MKNFKSHFQFDKEQKSGIFFLLLLIVIFQAIYYLVSNGVFTSKNNSLLHNKELQVAIDSLKNQSVKKNTYKMYPFNPNYITDYKGYKLGMSIKEIDRLHLYRETGKYVNSIEEFKKVTNVSDSLLKAISPYFKFPDWKASKFDKKITVANKSSKNINYTVKDINNATAIDLQVVSGIGEKISSRIVKFRDRLGGFVVNEQLQDVYGLDKEVLNRLLKQFKVIGKPVISKININEASAYEISKLVYIKYDVAKAIVAYREENGRFTSFNDLVNIEGFTVNKIDRIKLYLSID</sequence>
<dbReference type="InterPro" id="IPR051675">
    <property type="entry name" value="Endo/Exo/Phosphatase_dom_1"/>
</dbReference>
<keyword evidence="1" id="KW-0812">Transmembrane</keyword>